<protein>
    <submittedName>
        <fullName evidence="6">C40 family peptidase</fullName>
    </submittedName>
</protein>
<dbReference type="InterPro" id="IPR041382">
    <property type="entry name" value="SH3_16"/>
</dbReference>
<proteinExistence type="inferred from homology"/>
<keyword evidence="4" id="KW-0788">Thiol protease</keyword>
<evidence type="ECO:0000256" key="4">
    <source>
        <dbReference type="ARBA" id="ARBA00022807"/>
    </source>
</evidence>
<accession>A0ABV3ZLD2</accession>
<keyword evidence="2" id="KW-0645">Protease</keyword>
<evidence type="ECO:0000259" key="5">
    <source>
        <dbReference type="PROSITE" id="PS51935"/>
    </source>
</evidence>
<name>A0ABV3ZLD2_9BACT</name>
<dbReference type="PROSITE" id="PS51935">
    <property type="entry name" value="NLPC_P60"/>
    <property type="match status" value="1"/>
</dbReference>
<dbReference type="RefSeq" id="WP_369332049.1">
    <property type="nucleotide sequence ID" value="NZ_JAULBC010000009.1"/>
</dbReference>
<evidence type="ECO:0000313" key="7">
    <source>
        <dbReference type="Proteomes" id="UP001560573"/>
    </source>
</evidence>
<evidence type="ECO:0000256" key="1">
    <source>
        <dbReference type="ARBA" id="ARBA00007074"/>
    </source>
</evidence>
<dbReference type="EMBL" id="JAULBC010000009">
    <property type="protein sequence ID" value="MEX6690638.1"/>
    <property type="molecule type" value="Genomic_DNA"/>
</dbReference>
<reference evidence="6 7" key="1">
    <citation type="submission" date="2023-07" db="EMBL/GenBank/DDBJ databases">
        <authorList>
            <person name="Lian W.-H."/>
        </authorList>
    </citation>
    <scope>NUCLEOTIDE SEQUENCE [LARGE SCALE GENOMIC DNA]</scope>
    <source>
        <strain evidence="6 7">SYSU DXS3180</strain>
    </source>
</reference>
<evidence type="ECO:0000256" key="2">
    <source>
        <dbReference type="ARBA" id="ARBA00022670"/>
    </source>
</evidence>
<dbReference type="Gene3D" id="3.90.1720.10">
    <property type="entry name" value="endopeptidase domain like (from Nostoc punctiforme)"/>
    <property type="match status" value="1"/>
</dbReference>
<keyword evidence="3" id="KW-0378">Hydrolase</keyword>
<dbReference type="SUPFAM" id="SSF54001">
    <property type="entry name" value="Cysteine proteinases"/>
    <property type="match status" value="1"/>
</dbReference>
<dbReference type="InterPro" id="IPR038765">
    <property type="entry name" value="Papain-like_cys_pep_sf"/>
</dbReference>
<evidence type="ECO:0000256" key="3">
    <source>
        <dbReference type="ARBA" id="ARBA00022801"/>
    </source>
</evidence>
<sequence>MTFGVCIVSISPIRKAPSHTSEMVSQLLFGEFVEITETEKTFSKVKCLYDDYEGWVQNSQLDKVSKKMTQTAPLGYIYKPGSKAIFKDDKLFLPIATPVYKKIETAHFNLLYDEPMIWNLGSLPRDYYIIKSLAMLYINTPYLWGGKSNSGIDCSGFTQQVFKMMNIPLKRDAYQQAEQGNEVANIADAACGDLAFFDNEEGRITHVGIILNNDEIIHSSGRVRLDKLDSNGIINVDTNERTHKLKVIKRMI</sequence>
<evidence type="ECO:0000313" key="6">
    <source>
        <dbReference type="EMBL" id="MEX6690638.1"/>
    </source>
</evidence>
<organism evidence="6 7">
    <name type="scientific">Danxiaibacter flavus</name>
    <dbReference type="NCBI Taxonomy" id="3049108"/>
    <lineage>
        <taxon>Bacteria</taxon>
        <taxon>Pseudomonadati</taxon>
        <taxon>Bacteroidota</taxon>
        <taxon>Chitinophagia</taxon>
        <taxon>Chitinophagales</taxon>
        <taxon>Chitinophagaceae</taxon>
        <taxon>Danxiaibacter</taxon>
    </lineage>
</organism>
<dbReference type="InterPro" id="IPR051202">
    <property type="entry name" value="Peptidase_C40"/>
</dbReference>
<dbReference type="PANTHER" id="PTHR47053">
    <property type="entry name" value="MUREIN DD-ENDOPEPTIDASE MEPH-RELATED"/>
    <property type="match status" value="1"/>
</dbReference>
<dbReference type="Pfam" id="PF18348">
    <property type="entry name" value="SH3_16"/>
    <property type="match status" value="1"/>
</dbReference>
<comment type="caution">
    <text evidence="6">The sequence shown here is derived from an EMBL/GenBank/DDBJ whole genome shotgun (WGS) entry which is preliminary data.</text>
</comment>
<dbReference type="PANTHER" id="PTHR47053:SF1">
    <property type="entry name" value="MUREIN DD-ENDOPEPTIDASE MEPH-RELATED"/>
    <property type="match status" value="1"/>
</dbReference>
<dbReference type="Gene3D" id="2.30.30.40">
    <property type="entry name" value="SH3 Domains"/>
    <property type="match status" value="1"/>
</dbReference>
<gene>
    <name evidence="6" type="ORF">QTN47_24235</name>
</gene>
<dbReference type="InterPro" id="IPR000064">
    <property type="entry name" value="NLP_P60_dom"/>
</dbReference>
<dbReference type="Pfam" id="PF00877">
    <property type="entry name" value="NLPC_P60"/>
    <property type="match status" value="1"/>
</dbReference>
<feature type="domain" description="NlpC/P60" evidence="5">
    <location>
        <begin position="124"/>
        <end position="252"/>
    </location>
</feature>
<comment type="similarity">
    <text evidence="1">Belongs to the peptidase C40 family.</text>
</comment>
<dbReference type="Proteomes" id="UP001560573">
    <property type="component" value="Unassembled WGS sequence"/>
</dbReference>
<keyword evidence="7" id="KW-1185">Reference proteome</keyword>